<name>A0A7D4SR58_9GAMM</name>
<dbReference type="KEGG" id="txa:HQN79_00225"/>
<evidence type="ECO:0000313" key="1">
    <source>
        <dbReference type="EMBL" id="QKI88103.1"/>
    </source>
</evidence>
<accession>A0A7D4SR58</accession>
<dbReference type="EMBL" id="CP054020">
    <property type="protein sequence ID" value="QKI88103.1"/>
    <property type="molecule type" value="Genomic_DNA"/>
</dbReference>
<evidence type="ECO:0000313" key="2">
    <source>
        <dbReference type="Proteomes" id="UP000504724"/>
    </source>
</evidence>
<dbReference type="RefSeq" id="WP_173283694.1">
    <property type="nucleotide sequence ID" value="NZ_CP054020.1"/>
</dbReference>
<organism evidence="1 2">
    <name type="scientific">Thiomicrorhabdus xiamenensis</name>
    <dbReference type="NCBI Taxonomy" id="2739063"/>
    <lineage>
        <taxon>Bacteria</taxon>
        <taxon>Pseudomonadati</taxon>
        <taxon>Pseudomonadota</taxon>
        <taxon>Gammaproteobacteria</taxon>
        <taxon>Thiotrichales</taxon>
        <taxon>Piscirickettsiaceae</taxon>
        <taxon>Thiomicrorhabdus</taxon>
    </lineage>
</organism>
<reference evidence="1 2" key="1">
    <citation type="submission" date="2020-05" db="EMBL/GenBank/DDBJ databases">
        <title>Thiomicrorhabdus sediminis sp.nov. and Thiomicrorhabdus xiamenensis sp.nov., novel sulfur-oxidizing bacteria isolated from coastal sediment.</title>
        <authorList>
            <person name="Liu X."/>
        </authorList>
    </citation>
    <scope>NUCLEOTIDE SEQUENCE [LARGE SCALE GENOMIC DNA]</scope>
    <source>
        <strain evidence="1 2">G2</strain>
    </source>
</reference>
<sequence>MCGGVEFHWGEDKQKVYFPYPNAKLPVIRRDGGIELVTWGRRNEENDSEALPFPVNGWVREDSYARGDSMWNRYRSKPVRIAVDAFMEKDDKGNSHWFSMPEGQCLQGLLLIVDGRWRVYVMTTTPPENAIPKIETDNHDLFGALETEPVQIHQRWPMHTSIG</sequence>
<dbReference type="Proteomes" id="UP000504724">
    <property type="component" value="Chromosome"/>
</dbReference>
<proteinExistence type="predicted"/>
<dbReference type="AlphaFoldDB" id="A0A7D4SR58"/>
<keyword evidence="2" id="KW-1185">Reference proteome</keyword>
<gene>
    <name evidence="1" type="ORF">HQN79_00225</name>
</gene>
<protein>
    <submittedName>
        <fullName evidence="1">Uncharacterized protein</fullName>
    </submittedName>
</protein>